<dbReference type="Proteomes" id="UP000324222">
    <property type="component" value="Unassembled WGS sequence"/>
</dbReference>
<evidence type="ECO:0000256" key="1">
    <source>
        <dbReference type="SAM" id="MobiDB-lite"/>
    </source>
</evidence>
<evidence type="ECO:0000313" key="2">
    <source>
        <dbReference type="EMBL" id="MPC29677.1"/>
    </source>
</evidence>
<feature type="compositionally biased region" description="Polar residues" evidence="1">
    <location>
        <begin position="1"/>
        <end position="10"/>
    </location>
</feature>
<name>A0A5B7E8K3_PORTR</name>
<dbReference type="AlphaFoldDB" id="A0A5B7E8K3"/>
<feature type="compositionally biased region" description="Pro residues" evidence="1">
    <location>
        <begin position="45"/>
        <end position="59"/>
    </location>
</feature>
<proteinExistence type="predicted"/>
<organism evidence="2 3">
    <name type="scientific">Portunus trituberculatus</name>
    <name type="common">Swimming crab</name>
    <name type="synonym">Neptunus trituberculatus</name>
    <dbReference type="NCBI Taxonomy" id="210409"/>
    <lineage>
        <taxon>Eukaryota</taxon>
        <taxon>Metazoa</taxon>
        <taxon>Ecdysozoa</taxon>
        <taxon>Arthropoda</taxon>
        <taxon>Crustacea</taxon>
        <taxon>Multicrustacea</taxon>
        <taxon>Malacostraca</taxon>
        <taxon>Eumalacostraca</taxon>
        <taxon>Eucarida</taxon>
        <taxon>Decapoda</taxon>
        <taxon>Pleocyemata</taxon>
        <taxon>Brachyura</taxon>
        <taxon>Eubrachyura</taxon>
        <taxon>Portunoidea</taxon>
        <taxon>Portunidae</taxon>
        <taxon>Portuninae</taxon>
        <taxon>Portunus</taxon>
    </lineage>
</organism>
<dbReference type="EMBL" id="VSRR010002117">
    <property type="protein sequence ID" value="MPC29677.1"/>
    <property type="molecule type" value="Genomic_DNA"/>
</dbReference>
<evidence type="ECO:0000313" key="3">
    <source>
        <dbReference type="Proteomes" id="UP000324222"/>
    </source>
</evidence>
<reference evidence="2 3" key="1">
    <citation type="submission" date="2019-05" db="EMBL/GenBank/DDBJ databases">
        <title>Another draft genome of Portunus trituberculatus and its Hox gene families provides insights of decapod evolution.</title>
        <authorList>
            <person name="Jeong J.-H."/>
            <person name="Song I."/>
            <person name="Kim S."/>
            <person name="Choi T."/>
            <person name="Kim D."/>
            <person name="Ryu S."/>
            <person name="Kim W."/>
        </authorList>
    </citation>
    <scope>NUCLEOTIDE SEQUENCE [LARGE SCALE GENOMIC DNA]</scope>
    <source>
        <tissue evidence="2">Muscle</tissue>
    </source>
</reference>
<keyword evidence="3" id="KW-1185">Reference proteome</keyword>
<accession>A0A5B7E8K3</accession>
<feature type="compositionally biased region" description="Low complexity" evidence="1">
    <location>
        <begin position="77"/>
        <end position="91"/>
    </location>
</feature>
<comment type="caution">
    <text evidence="2">The sequence shown here is derived from an EMBL/GenBank/DDBJ whole genome shotgun (WGS) entry which is preliminary data.</text>
</comment>
<feature type="compositionally biased region" description="Pro residues" evidence="1">
    <location>
        <begin position="92"/>
        <end position="106"/>
    </location>
</feature>
<feature type="region of interest" description="Disordered" evidence="1">
    <location>
        <begin position="1"/>
        <end position="111"/>
    </location>
</feature>
<gene>
    <name evidence="2" type="ORF">E2C01_022922</name>
</gene>
<sequence length="172" mass="18780">MDNQGKTPLWQQCPPRGGDGRVECSQSSSSSSFSPVFSLLHQLDPPKPPLLPLLPPRSPATPLDALRPRLTPPCSPIPLHLHPSSSSSSFPPRLPSSPPALSPPHLPHQGRPMPIPSTATTAITTTTTTTVFHQQLPVALFSSNYRLDIRRGVIPGRDNETRLWFPFKNEIP</sequence>
<protein>
    <submittedName>
        <fullName evidence="2">Uncharacterized protein</fullName>
    </submittedName>
</protein>
<feature type="compositionally biased region" description="Low complexity" evidence="1">
    <location>
        <begin position="25"/>
        <end position="43"/>
    </location>
</feature>